<organism evidence="2 3">
    <name type="scientific">Thiorhodococcus minor</name>
    <dbReference type="NCBI Taxonomy" id="57489"/>
    <lineage>
        <taxon>Bacteria</taxon>
        <taxon>Pseudomonadati</taxon>
        <taxon>Pseudomonadota</taxon>
        <taxon>Gammaproteobacteria</taxon>
        <taxon>Chromatiales</taxon>
        <taxon>Chromatiaceae</taxon>
        <taxon>Thiorhodococcus</taxon>
    </lineage>
</organism>
<dbReference type="PANTHER" id="PTHR44329">
    <property type="entry name" value="SERINE/THREONINE-PROTEIN KINASE TNNI3K-RELATED"/>
    <property type="match status" value="1"/>
</dbReference>
<dbReference type="GO" id="GO:0004674">
    <property type="term" value="F:protein serine/threonine kinase activity"/>
    <property type="evidence" value="ECO:0007669"/>
    <property type="project" value="TreeGrafter"/>
</dbReference>
<evidence type="ECO:0000313" key="3">
    <source>
        <dbReference type="Proteomes" id="UP000483379"/>
    </source>
</evidence>
<dbReference type="EMBL" id="JAAIJQ010000026">
    <property type="protein sequence ID" value="NEV62322.1"/>
    <property type="molecule type" value="Genomic_DNA"/>
</dbReference>
<keyword evidence="3" id="KW-1185">Reference proteome</keyword>
<proteinExistence type="predicted"/>
<gene>
    <name evidence="2" type="ORF">G3446_10540</name>
</gene>
<sequence>MTDNAGRSKTPPKRRVVQDQQGIEYQLRDKLGEGGQGVVCTTDRDNVLIKLFTGRDAEQRRHWVNRLNWVLNQELDGLRIARPRALIERPYPGYVMELMDGLESLQASLDSSRAALQDGTGLSGYLATGGLRRRLALLRELATTLAGLHARGLAYGDLSPANVFVSKSIEHCQVWLIDCDNLCATERLGHGHLYTPDYGAPEVVRGERGVNSLTDAWSFAVLAFEMLTHGHPLKGEAVLDAEPEEEAHALRGELPWVHHPDDTSNQACEGLPLELVATPRLQALFEDCFNAGRDNPLARPSLAAWADALEAAWALMLDCTAADCRSSFYWNEARQCPFCDQAAADGLLLAHAWYSDASPEEPHLDTGDRLALALERPVALHLAPVGMRGYSEAPLVCEVRLDKAGLHLTPKGEGELTLVRIEDGKTFPITQPQTLSAKADRRRGAAAGLLLAHPDEPRLRPFWRFTW</sequence>
<dbReference type="InterPro" id="IPR011009">
    <property type="entry name" value="Kinase-like_dom_sf"/>
</dbReference>
<accession>A0A6M0JXS3</accession>
<reference evidence="2 3" key="1">
    <citation type="submission" date="2020-02" db="EMBL/GenBank/DDBJ databases">
        <title>Genome sequences of Thiorhodococcus mannitoliphagus and Thiorhodococcus minor, purple sulfur photosynthetic bacteria in the gammaproteobacterial family, Chromatiaceae.</title>
        <authorList>
            <person name="Aviles F.A."/>
            <person name="Meyer T.E."/>
            <person name="Kyndt J.A."/>
        </authorList>
    </citation>
    <scope>NUCLEOTIDE SEQUENCE [LARGE SCALE GENOMIC DNA]</scope>
    <source>
        <strain evidence="2 3">DSM 11518</strain>
    </source>
</reference>
<evidence type="ECO:0000313" key="2">
    <source>
        <dbReference type="EMBL" id="NEV62322.1"/>
    </source>
</evidence>
<feature type="domain" description="Protein kinase" evidence="1">
    <location>
        <begin position="25"/>
        <end position="314"/>
    </location>
</feature>
<dbReference type="RefSeq" id="WP_164452795.1">
    <property type="nucleotide sequence ID" value="NZ_JAAIJQ010000026.1"/>
</dbReference>
<dbReference type="PANTHER" id="PTHR44329:SF289">
    <property type="entry name" value="SERINE_THREONINE-PROTEIN KINASE VIK"/>
    <property type="match status" value="1"/>
</dbReference>
<dbReference type="InterPro" id="IPR000719">
    <property type="entry name" value="Prot_kinase_dom"/>
</dbReference>
<dbReference type="AlphaFoldDB" id="A0A6M0JXS3"/>
<evidence type="ECO:0000259" key="1">
    <source>
        <dbReference type="PROSITE" id="PS50011"/>
    </source>
</evidence>
<comment type="caution">
    <text evidence="2">The sequence shown here is derived from an EMBL/GenBank/DDBJ whole genome shotgun (WGS) entry which is preliminary data.</text>
</comment>
<dbReference type="Pfam" id="PF00069">
    <property type="entry name" value="Pkinase"/>
    <property type="match status" value="1"/>
</dbReference>
<dbReference type="SUPFAM" id="SSF56112">
    <property type="entry name" value="Protein kinase-like (PK-like)"/>
    <property type="match status" value="1"/>
</dbReference>
<dbReference type="InterPro" id="IPR051681">
    <property type="entry name" value="Ser/Thr_Kinases-Pseudokinases"/>
</dbReference>
<dbReference type="Gene3D" id="1.10.510.10">
    <property type="entry name" value="Transferase(Phosphotransferase) domain 1"/>
    <property type="match status" value="1"/>
</dbReference>
<keyword evidence="2" id="KW-0808">Transferase</keyword>
<protein>
    <submittedName>
        <fullName evidence="2">Protein kinase</fullName>
    </submittedName>
</protein>
<dbReference type="Proteomes" id="UP000483379">
    <property type="component" value="Unassembled WGS sequence"/>
</dbReference>
<dbReference type="GO" id="GO:0005524">
    <property type="term" value="F:ATP binding"/>
    <property type="evidence" value="ECO:0007669"/>
    <property type="project" value="InterPro"/>
</dbReference>
<keyword evidence="2" id="KW-0418">Kinase</keyword>
<dbReference type="SMART" id="SM00220">
    <property type="entry name" value="S_TKc"/>
    <property type="match status" value="1"/>
</dbReference>
<name>A0A6M0JXS3_9GAMM</name>
<dbReference type="PROSITE" id="PS50011">
    <property type="entry name" value="PROTEIN_KINASE_DOM"/>
    <property type="match status" value="1"/>
</dbReference>